<organism evidence="2 3">
    <name type="scientific">Alicyclobacillus ferrooxydans</name>
    <dbReference type="NCBI Taxonomy" id="471514"/>
    <lineage>
        <taxon>Bacteria</taxon>
        <taxon>Bacillati</taxon>
        <taxon>Bacillota</taxon>
        <taxon>Bacilli</taxon>
        <taxon>Bacillales</taxon>
        <taxon>Alicyclobacillaceae</taxon>
        <taxon>Alicyclobacillus</taxon>
    </lineage>
</organism>
<reference evidence="2 3" key="1">
    <citation type="submission" date="2015-09" db="EMBL/GenBank/DDBJ databases">
        <title>Draft genome sequence of Alicyclobacillus ferrooxydans DSM 22381.</title>
        <authorList>
            <person name="Hemp J."/>
        </authorList>
    </citation>
    <scope>NUCLEOTIDE SEQUENCE [LARGE SCALE GENOMIC DNA]</scope>
    <source>
        <strain evidence="2 3">TC-34</strain>
    </source>
</reference>
<dbReference type="PATRIC" id="fig|471514.4.peg.3355"/>
<dbReference type="GO" id="GO:0016020">
    <property type="term" value="C:membrane"/>
    <property type="evidence" value="ECO:0007669"/>
    <property type="project" value="TreeGrafter"/>
</dbReference>
<dbReference type="InterPro" id="IPR050266">
    <property type="entry name" value="AB_hydrolase_sf"/>
</dbReference>
<evidence type="ECO:0000259" key="1">
    <source>
        <dbReference type="Pfam" id="PF12697"/>
    </source>
</evidence>
<dbReference type="Gene3D" id="3.40.50.1820">
    <property type="entry name" value="alpha/beta hydrolase"/>
    <property type="match status" value="1"/>
</dbReference>
<protein>
    <recommendedName>
        <fullName evidence="1">AB hydrolase-1 domain-containing protein</fullName>
    </recommendedName>
</protein>
<keyword evidence="3" id="KW-1185">Reference proteome</keyword>
<dbReference type="STRING" id="471514.AN477_15300"/>
<feature type="domain" description="AB hydrolase-1" evidence="1">
    <location>
        <begin position="8"/>
        <end position="220"/>
    </location>
</feature>
<sequence length="241" mass="26494">MSRDTLPFLFIHGAGGTQSKWRSIRDRLSDPADVYVDLPGHGTHEGTPSETIEAYAEGVSEMMNTDVIVAGHSMGGLIGIEVAARNPHVKGLVLVASHYVLPVHSKILSQLAEGTFPESLFYASYRKPLDPELLEHERKERCLVSPRTTFLDYQACNEFTHGREAIARLNIPVLAVYGADDRLLPPTASADLQQVSGTASAVVVNEAGHYVMLERPEEVAGTLRAFRRRVSDRLSDCKLPF</sequence>
<gene>
    <name evidence="2" type="ORF">AN477_15300</name>
</gene>
<dbReference type="PANTHER" id="PTHR43798">
    <property type="entry name" value="MONOACYLGLYCEROL LIPASE"/>
    <property type="match status" value="1"/>
</dbReference>
<accession>A0A0P9EV82</accession>
<dbReference type="Proteomes" id="UP000050482">
    <property type="component" value="Unassembled WGS sequence"/>
</dbReference>
<proteinExistence type="predicted"/>
<dbReference type="InterPro" id="IPR000073">
    <property type="entry name" value="AB_hydrolase_1"/>
</dbReference>
<dbReference type="Pfam" id="PF12697">
    <property type="entry name" value="Abhydrolase_6"/>
    <property type="match status" value="1"/>
</dbReference>
<dbReference type="AlphaFoldDB" id="A0A0P9EV82"/>
<comment type="caution">
    <text evidence="2">The sequence shown here is derived from an EMBL/GenBank/DDBJ whole genome shotgun (WGS) entry which is preliminary data.</text>
</comment>
<name>A0A0P9EV82_9BACL</name>
<evidence type="ECO:0000313" key="3">
    <source>
        <dbReference type="Proteomes" id="UP000050482"/>
    </source>
</evidence>
<dbReference type="RefSeq" id="WP_054970037.1">
    <property type="nucleotide sequence ID" value="NZ_LJCO01000068.1"/>
</dbReference>
<dbReference type="SUPFAM" id="SSF53474">
    <property type="entry name" value="alpha/beta-Hydrolases"/>
    <property type="match status" value="1"/>
</dbReference>
<dbReference type="InterPro" id="IPR029058">
    <property type="entry name" value="AB_hydrolase_fold"/>
</dbReference>
<dbReference type="EMBL" id="LJCO01000068">
    <property type="protein sequence ID" value="KPV42897.1"/>
    <property type="molecule type" value="Genomic_DNA"/>
</dbReference>
<evidence type="ECO:0000313" key="2">
    <source>
        <dbReference type="EMBL" id="KPV42897.1"/>
    </source>
</evidence>
<dbReference type="PANTHER" id="PTHR43798:SF33">
    <property type="entry name" value="HYDROLASE, PUTATIVE (AFU_ORTHOLOGUE AFUA_2G14860)-RELATED"/>
    <property type="match status" value="1"/>
</dbReference>